<dbReference type="InterPro" id="IPR007557">
    <property type="entry name" value="PSP1_C"/>
</dbReference>
<dbReference type="Proteomes" id="UP000886381">
    <property type="component" value="Unassembled WGS sequence"/>
</dbReference>
<reference evidence="2" key="1">
    <citation type="journal article" date="2020" name="mSystems">
        <title>Genome- and Community-Level Interaction Insights into Carbon Utilization and Element Cycling Functions of Hydrothermarchaeota in Hydrothermal Sediment.</title>
        <authorList>
            <person name="Zhou Z."/>
            <person name="Liu Y."/>
            <person name="Xu W."/>
            <person name="Pan J."/>
            <person name="Luo Z.H."/>
            <person name="Li M."/>
        </authorList>
    </citation>
    <scope>NUCLEOTIDE SEQUENCE [LARGE SCALE GENOMIC DNA]</scope>
    <source>
        <strain evidence="2">HyVt-28</strain>
    </source>
</reference>
<dbReference type="PROSITE" id="PS51411">
    <property type="entry name" value="PSP1_C"/>
    <property type="match status" value="1"/>
</dbReference>
<name>A0A7V0Q6E3_UNCW3</name>
<dbReference type="AlphaFoldDB" id="A0A7V0Q6E3"/>
<protein>
    <recommendedName>
        <fullName evidence="1">PSP1 C-terminal domain-containing protein</fullName>
    </recommendedName>
</protein>
<organism evidence="2">
    <name type="scientific">candidate division WOR-3 bacterium</name>
    <dbReference type="NCBI Taxonomy" id="2052148"/>
    <lineage>
        <taxon>Bacteria</taxon>
        <taxon>Bacteria division WOR-3</taxon>
    </lineage>
</organism>
<feature type="non-terminal residue" evidence="2">
    <location>
        <position position="1"/>
    </location>
</feature>
<sequence>FSWYQLPFSVELAPGSFIFIKERNSEYELLVKVRGVSSKPAQKILDRYRIASKEEVIRIMKNMTRGFLFENNMLDIKIVKEEFDMNVGLISFTYTAEKKYTMAKIASQLSKILHVRVEFKQIGARDYARVVGGLGLCGRELCCRIFLKEIPPVTLDMAREQYLFAAPEKLSGICGRLLCCLRYELDFYREAKSKLPEIGSTIETEKGPGKVVEVNVISGRVRVQYPDETEEVINFGTPKEHDTSKKFS</sequence>
<feature type="domain" description="PSP1 C-terminal" evidence="1">
    <location>
        <begin position="30"/>
        <end position="122"/>
    </location>
</feature>
<comment type="caution">
    <text evidence="2">The sequence shown here is derived from an EMBL/GenBank/DDBJ whole genome shotgun (WGS) entry which is preliminary data.</text>
</comment>
<accession>A0A7V0Q6E3</accession>
<evidence type="ECO:0000259" key="1">
    <source>
        <dbReference type="PROSITE" id="PS51411"/>
    </source>
</evidence>
<dbReference type="NCBIfam" id="NF041131">
    <property type="entry name" value="RicT_YaaT_fam"/>
    <property type="match status" value="1"/>
</dbReference>
<evidence type="ECO:0000313" key="2">
    <source>
        <dbReference type="EMBL" id="HDL60265.1"/>
    </source>
</evidence>
<gene>
    <name evidence="2" type="ORF">ENH14_02295</name>
</gene>
<dbReference type="EMBL" id="DRDR01000095">
    <property type="protein sequence ID" value="HDL60265.1"/>
    <property type="molecule type" value="Genomic_DNA"/>
</dbReference>
<proteinExistence type="predicted"/>